<protein>
    <submittedName>
        <fullName evidence="2">20079_t:CDS:1</fullName>
    </submittedName>
</protein>
<feature type="region of interest" description="Disordered" evidence="1">
    <location>
        <begin position="63"/>
        <end position="127"/>
    </location>
</feature>
<name>A0A9N9K0T8_9GLOM</name>
<organism evidence="2 3">
    <name type="scientific">Cetraspora pellucida</name>
    <dbReference type="NCBI Taxonomy" id="1433469"/>
    <lineage>
        <taxon>Eukaryota</taxon>
        <taxon>Fungi</taxon>
        <taxon>Fungi incertae sedis</taxon>
        <taxon>Mucoromycota</taxon>
        <taxon>Glomeromycotina</taxon>
        <taxon>Glomeromycetes</taxon>
        <taxon>Diversisporales</taxon>
        <taxon>Gigasporaceae</taxon>
        <taxon>Cetraspora</taxon>
    </lineage>
</organism>
<keyword evidence="3" id="KW-1185">Reference proteome</keyword>
<feature type="compositionally biased region" description="Basic and acidic residues" evidence="1">
    <location>
        <begin position="91"/>
        <end position="127"/>
    </location>
</feature>
<reference evidence="2" key="1">
    <citation type="submission" date="2021-06" db="EMBL/GenBank/DDBJ databases">
        <authorList>
            <person name="Kallberg Y."/>
            <person name="Tangrot J."/>
            <person name="Rosling A."/>
        </authorList>
    </citation>
    <scope>NUCLEOTIDE SEQUENCE</scope>
    <source>
        <strain evidence="2">FL966</strain>
    </source>
</reference>
<proteinExistence type="predicted"/>
<evidence type="ECO:0000256" key="1">
    <source>
        <dbReference type="SAM" id="MobiDB-lite"/>
    </source>
</evidence>
<dbReference type="Proteomes" id="UP000789759">
    <property type="component" value="Unassembled WGS sequence"/>
</dbReference>
<gene>
    <name evidence="2" type="ORF">CPELLU_LOCUS18077</name>
</gene>
<feature type="compositionally biased region" description="Acidic residues" evidence="1">
    <location>
        <begin position="75"/>
        <end position="84"/>
    </location>
</feature>
<accession>A0A9N9K0T8</accession>
<sequence length="127" mass="14895">YIIEQTKAEFHLENTDLAIISNDLTMNSDSSFTKKRNLKYADLQIICHWVLNAWKDISEGIIDKKNSNENLNNNEFDDNSEEEMSNNNKELIFDDNKKMMSDNNKEVSDKDNNKKKFDKDNKPNNND</sequence>
<evidence type="ECO:0000313" key="2">
    <source>
        <dbReference type="EMBL" id="CAG8805205.1"/>
    </source>
</evidence>
<dbReference type="EMBL" id="CAJVQA010034023">
    <property type="protein sequence ID" value="CAG8805205.1"/>
    <property type="molecule type" value="Genomic_DNA"/>
</dbReference>
<evidence type="ECO:0000313" key="3">
    <source>
        <dbReference type="Proteomes" id="UP000789759"/>
    </source>
</evidence>
<comment type="caution">
    <text evidence="2">The sequence shown here is derived from an EMBL/GenBank/DDBJ whole genome shotgun (WGS) entry which is preliminary data.</text>
</comment>
<feature type="non-terminal residue" evidence="2">
    <location>
        <position position="127"/>
    </location>
</feature>
<dbReference type="AlphaFoldDB" id="A0A9N9K0T8"/>